<dbReference type="GO" id="GO:0009253">
    <property type="term" value="P:peptidoglycan catabolic process"/>
    <property type="evidence" value="ECO:0007669"/>
    <property type="project" value="InterPro"/>
</dbReference>
<dbReference type="GO" id="GO:0016052">
    <property type="term" value="P:carbohydrate catabolic process"/>
    <property type="evidence" value="ECO:0007669"/>
    <property type="project" value="TreeGrafter"/>
</dbReference>
<dbReference type="InterPro" id="IPR002053">
    <property type="entry name" value="Glyco_hydro_25"/>
</dbReference>
<evidence type="ECO:0000256" key="2">
    <source>
        <dbReference type="ARBA" id="ARBA00022801"/>
    </source>
</evidence>
<reference evidence="4 5" key="1">
    <citation type="submission" date="2020-02" db="EMBL/GenBank/DDBJ databases">
        <title>Whole-genome analyses of novel actinobacteria.</title>
        <authorList>
            <person name="Sahin N."/>
            <person name="Tatar D."/>
        </authorList>
    </citation>
    <scope>NUCLEOTIDE SEQUENCE [LARGE SCALE GENOMIC DNA]</scope>
    <source>
        <strain evidence="4 5">SB3404</strain>
    </source>
</reference>
<evidence type="ECO:0000313" key="5">
    <source>
        <dbReference type="Proteomes" id="UP000477722"/>
    </source>
</evidence>
<evidence type="ECO:0000313" key="4">
    <source>
        <dbReference type="EMBL" id="NGO69347.1"/>
    </source>
</evidence>
<dbReference type="SMART" id="SM00641">
    <property type="entry name" value="Glyco_25"/>
    <property type="match status" value="1"/>
</dbReference>
<proteinExistence type="inferred from homology"/>
<keyword evidence="2" id="KW-0378">Hydrolase</keyword>
<dbReference type="CDD" id="cd00599">
    <property type="entry name" value="GH25_muramidase"/>
    <property type="match status" value="1"/>
</dbReference>
<dbReference type="GO" id="GO:0003796">
    <property type="term" value="F:lysozyme activity"/>
    <property type="evidence" value="ECO:0007669"/>
    <property type="project" value="InterPro"/>
</dbReference>
<gene>
    <name evidence="4" type="ORF">G5C65_13485</name>
</gene>
<protein>
    <recommendedName>
        <fullName evidence="6">Hydrolase</fullName>
    </recommendedName>
</protein>
<evidence type="ECO:0000256" key="1">
    <source>
        <dbReference type="ARBA" id="ARBA00010646"/>
    </source>
</evidence>
<accession>A0A6G4WXK7</accession>
<keyword evidence="5" id="KW-1185">Reference proteome</keyword>
<keyword evidence="3" id="KW-0326">Glycosidase</keyword>
<dbReference type="Proteomes" id="UP000477722">
    <property type="component" value="Unassembled WGS sequence"/>
</dbReference>
<dbReference type="AlphaFoldDB" id="A0A6G4WXK7"/>
<evidence type="ECO:0000256" key="3">
    <source>
        <dbReference type="ARBA" id="ARBA00023295"/>
    </source>
</evidence>
<comment type="similarity">
    <text evidence="1">Belongs to the glycosyl hydrolase 25 family.</text>
</comment>
<dbReference type="GO" id="GO:0016998">
    <property type="term" value="P:cell wall macromolecule catabolic process"/>
    <property type="evidence" value="ECO:0007669"/>
    <property type="project" value="InterPro"/>
</dbReference>
<dbReference type="SUPFAM" id="SSF51445">
    <property type="entry name" value="(Trans)glycosidases"/>
    <property type="match status" value="1"/>
</dbReference>
<organism evidence="4 5">
    <name type="scientific">Streptomyces boncukensis</name>
    <dbReference type="NCBI Taxonomy" id="2711219"/>
    <lineage>
        <taxon>Bacteria</taxon>
        <taxon>Bacillati</taxon>
        <taxon>Actinomycetota</taxon>
        <taxon>Actinomycetes</taxon>
        <taxon>Kitasatosporales</taxon>
        <taxon>Streptomycetaceae</taxon>
        <taxon>Streptomyces</taxon>
    </lineage>
</organism>
<sequence>MSIKGYDVSSYQSSTYSTKDVDFVIVKATEGTSYINPKMTAQAAHARRHGLVVGFYHFLRPGDMRTQARYFVEQCTSRHGDPLWADWEDPRVSCADKDRFLAEVKLLRGSTHKVGLYCNTDYWLNRDTTSNAGDALWIAQYNGQPGKPSIRHPWLIHQYTNKPIDTNIARFASRSALRAWATGTTETEDTMPSREEIARAVLETDGIVDAPWATNDNTTWQLKSVITHIGEQVHAARTQLAAQDATIDKLADAVGQVGSFDPEALKQEIREAIESVTVRLQTETADA</sequence>
<evidence type="ECO:0008006" key="6">
    <source>
        <dbReference type="Google" id="ProtNLM"/>
    </source>
</evidence>
<dbReference type="PANTHER" id="PTHR34135:SF2">
    <property type="entry name" value="LYSOZYME"/>
    <property type="match status" value="1"/>
</dbReference>
<dbReference type="Gene3D" id="3.20.20.80">
    <property type="entry name" value="Glycosidases"/>
    <property type="match status" value="1"/>
</dbReference>
<dbReference type="Pfam" id="PF01183">
    <property type="entry name" value="Glyco_hydro_25"/>
    <property type="match status" value="1"/>
</dbReference>
<dbReference type="RefSeq" id="WP_165299039.1">
    <property type="nucleotide sequence ID" value="NZ_JAAKZZ010000110.1"/>
</dbReference>
<dbReference type="InterPro" id="IPR018077">
    <property type="entry name" value="Glyco_hydro_fam25_subgr"/>
</dbReference>
<dbReference type="PROSITE" id="PS51904">
    <property type="entry name" value="GLYCOSYL_HYDROL_F25_2"/>
    <property type="match status" value="1"/>
</dbReference>
<dbReference type="InterPro" id="IPR017853">
    <property type="entry name" value="GH"/>
</dbReference>
<comment type="caution">
    <text evidence="4">The sequence shown here is derived from an EMBL/GenBank/DDBJ whole genome shotgun (WGS) entry which is preliminary data.</text>
</comment>
<dbReference type="EMBL" id="JAAKZZ010000110">
    <property type="protein sequence ID" value="NGO69347.1"/>
    <property type="molecule type" value="Genomic_DNA"/>
</dbReference>
<dbReference type="PANTHER" id="PTHR34135">
    <property type="entry name" value="LYSOZYME"/>
    <property type="match status" value="1"/>
</dbReference>
<name>A0A6G4WXK7_9ACTN</name>